<dbReference type="AlphaFoldDB" id="A0AAN9A976"/>
<proteinExistence type="predicted"/>
<dbReference type="EMBL" id="JAXCGZ010009563">
    <property type="protein sequence ID" value="KAK7076735.1"/>
    <property type="molecule type" value="Genomic_DNA"/>
</dbReference>
<accession>A0AAN9A976</accession>
<gene>
    <name evidence="1" type="ORF">SK128_005360</name>
</gene>
<name>A0AAN9A976_HALRR</name>
<keyword evidence="2" id="KW-1185">Reference proteome</keyword>
<feature type="non-terminal residue" evidence="1">
    <location>
        <position position="1"/>
    </location>
</feature>
<evidence type="ECO:0000313" key="1">
    <source>
        <dbReference type="EMBL" id="KAK7076735.1"/>
    </source>
</evidence>
<sequence>DKGDELAKEDLAKGADGDKVEVSSVVKELVMGDGGTGKDCVPYSNGASEEGKTDGPKSILQKNCEVYGRSRKESLGGRRRSVSFHLPGEEVPLFTNEQLEVMFKKADGEVADDGADKQILAENRD</sequence>
<organism evidence="1 2">
    <name type="scientific">Halocaridina rubra</name>
    <name type="common">Hawaiian red shrimp</name>
    <dbReference type="NCBI Taxonomy" id="373956"/>
    <lineage>
        <taxon>Eukaryota</taxon>
        <taxon>Metazoa</taxon>
        <taxon>Ecdysozoa</taxon>
        <taxon>Arthropoda</taxon>
        <taxon>Crustacea</taxon>
        <taxon>Multicrustacea</taxon>
        <taxon>Malacostraca</taxon>
        <taxon>Eumalacostraca</taxon>
        <taxon>Eucarida</taxon>
        <taxon>Decapoda</taxon>
        <taxon>Pleocyemata</taxon>
        <taxon>Caridea</taxon>
        <taxon>Atyoidea</taxon>
        <taxon>Atyidae</taxon>
        <taxon>Halocaridina</taxon>
    </lineage>
</organism>
<comment type="caution">
    <text evidence="1">The sequence shown here is derived from an EMBL/GenBank/DDBJ whole genome shotgun (WGS) entry which is preliminary data.</text>
</comment>
<reference evidence="1 2" key="1">
    <citation type="submission" date="2023-11" db="EMBL/GenBank/DDBJ databases">
        <title>Halocaridina rubra genome assembly.</title>
        <authorList>
            <person name="Smith C."/>
        </authorList>
    </citation>
    <scope>NUCLEOTIDE SEQUENCE [LARGE SCALE GENOMIC DNA]</scope>
    <source>
        <strain evidence="1">EP-1</strain>
        <tissue evidence="1">Whole</tissue>
    </source>
</reference>
<evidence type="ECO:0000313" key="2">
    <source>
        <dbReference type="Proteomes" id="UP001381693"/>
    </source>
</evidence>
<protein>
    <submittedName>
        <fullName evidence="1">Uncharacterized protein</fullName>
    </submittedName>
</protein>
<dbReference type="Proteomes" id="UP001381693">
    <property type="component" value="Unassembled WGS sequence"/>
</dbReference>